<feature type="transmembrane region" description="Helical" evidence="1">
    <location>
        <begin position="124"/>
        <end position="146"/>
    </location>
</feature>
<feature type="transmembrane region" description="Helical" evidence="1">
    <location>
        <begin position="7"/>
        <end position="24"/>
    </location>
</feature>
<feature type="transmembrane region" description="Helical" evidence="1">
    <location>
        <begin position="63"/>
        <end position="86"/>
    </location>
</feature>
<gene>
    <name evidence="3" type="ORF">GCM10007940_13820</name>
</gene>
<feature type="domain" description="EamA" evidence="2">
    <location>
        <begin position="33"/>
        <end position="171"/>
    </location>
</feature>
<dbReference type="GO" id="GO:0016020">
    <property type="term" value="C:membrane"/>
    <property type="evidence" value="ECO:0007669"/>
    <property type="project" value="InterPro"/>
</dbReference>
<feature type="transmembrane region" description="Helical" evidence="1">
    <location>
        <begin position="30"/>
        <end position="51"/>
    </location>
</feature>
<feature type="transmembrane region" description="Helical" evidence="1">
    <location>
        <begin position="98"/>
        <end position="117"/>
    </location>
</feature>
<dbReference type="InterPro" id="IPR000620">
    <property type="entry name" value="EamA_dom"/>
</dbReference>
<keyword evidence="1" id="KW-1133">Transmembrane helix</keyword>
<dbReference type="InterPro" id="IPR037185">
    <property type="entry name" value="EmrE-like"/>
</dbReference>
<accession>A0AA37WE77</accession>
<keyword evidence="4" id="KW-1185">Reference proteome</keyword>
<evidence type="ECO:0000256" key="1">
    <source>
        <dbReference type="SAM" id="Phobius"/>
    </source>
</evidence>
<dbReference type="EMBL" id="BSOH01000007">
    <property type="protein sequence ID" value="GLR16767.1"/>
    <property type="molecule type" value="Genomic_DNA"/>
</dbReference>
<sequence length="184" mass="21075">MKRKFEWIEVVIGLIIVPAMILIVNNIEDGYVIGVFLGLLSAFLAAIFTSLNKKYIVDGKERIISFLELGGAWIFLSLLLPIYHMWQPIEAFWPSNMDWVYLLILALLCTTLAYVMAMKALNYISAFASALTINLEPVYGIFLAVFLLKEHKELNLEFYLGVVIIIAAVTIYPLLMRRRKRKLI</sequence>
<feature type="transmembrane region" description="Helical" evidence="1">
    <location>
        <begin position="158"/>
        <end position="175"/>
    </location>
</feature>
<protein>
    <recommendedName>
        <fullName evidence="2">EamA domain-containing protein</fullName>
    </recommendedName>
</protein>
<organism evidence="3 4">
    <name type="scientific">Portibacter lacus</name>
    <dbReference type="NCBI Taxonomy" id="1099794"/>
    <lineage>
        <taxon>Bacteria</taxon>
        <taxon>Pseudomonadati</taxon>
        <taxon>Bacteroidota</taxon>
        <taxon>Saprospiria</taxon>
        <taxon>Saprospirales</taxon>
        <taxon>Haliscomenobacteraceae</taxon>
        <taxon>Portibacter</taxon>
    </lineage>
</organism>
<evidence type="ECO:0000313" key="4">
    <source>
        <dbReference type="Proteomes" id="UP001156666"/>
    </source>
</evidence>
<reference evidence="3" key="2">
    <citation type="submission" date="2023-01" db="EMBL/GenBank/DDBJ databases">
        <title>Draft genome sequence of Portibacter lacus strain NBRC 108769.</title>
        <authorList>
            <person name="Sun Q."/>
            <person name="Mori K."/>
        </authorList>
    </citation>
    <scope>NUCLEOTIDE SEQUENCE</scope>
    <source>
        <strain evidence="3">NBRC 108769</strain>
    </source>
</reference>
<keyword evidence="1" id="KW-0472">Membrane</keyword>
<evidence type="ECO:0000259" key="2">
    <source>
        <dbReference type="Pfam" id="PF00892"/>
    </source>
</evidence>
<reference evidence="3" key="1">
    <citation type="journal article" date="2014" name="Int. J. Syst. Evol. Microbiol.">
        <title>Complete genome sequence of Corynebacterium casei LMG S-19264T (=DSM 44701T), isolated from a smear-ripened cheese.</title>
        <authorList>
            <consortium name="US DOE Joint Genome Institute (JGI-PGF)"/>
            <person name="Walter F."/>
            <person name="Albersmeier A."/>
            <person name="Kalinowski J."/>
            <person name="Ruckert C."/>
        </authorList>
    </citation>
    <scope>NUCLEOTIDE SEQUENCE</scope>
    <source>
        <strain evidence="3">NBRC 108769</strain>
    </source>
</reference>
<keyword evidence="1" id="KW-0812">Transmembrane</keyword>
<name>A0AA37WE77_9BACT</name>
<dbReference type="SUPFAM" id="SSF103481">
    <property type="entry name" value="Multidrug resistance efflux transporter EmrE"/>
    <property type="match status" value="1"/>
</dbReference>
<dbReference type="Pfam" id="PF00892">
    <property type="entry name" value="EamA"/>
    <property type="match status" value="1"/>
</dbReference>
<dbReference type="AlphaFoldDB" id="A0AA37WE77"/>
<evidence type="ECO:0000313" key="3">
    <source>
        <dbReference type="EMBL" id="GLR16767.1"/>
    </source>
</evidence>
<proteinExistence type="predicted"/>
<dbReference type="Proteomes" id="UP001156666">
    <property type="component" value="Unassembled WGS sequence"/>
</dbReference>
<comment type="caution">
    <text evidence="3">The sequence shown here is derived from an EMBL/GenBank/DDBJ whole genome shotgun (WGS) entry which is preliminary data.</text>
</comment>